<gene>
    <name evidence="2" type="ORF">JCM9140_1034</name>
</gene>
<dbReference type="Gene3D" id="4.10.810.10">
    <property type="entry name" value="Virus Scaffolding Protein, Chain A"/>
    <property type="match status" value="1"/>
</dbReference>
<name>W4Q116_9BACI</name>
<protein>
    <recommendedName>
        <fullName evidence="1">IDEAL domain-containing protein</fullName>
    </recommendedName>
</protein>
<dbReference type="Pfam" id="PF08858">
    <property type="entry name" value="IDEAL"/>
    <property type="match status" value="1"/>
</dbReference>
<proteinExistence type="predicted"/>
<keyword evidence="3" id="KW-1185">Reference proteome</keyword>
<comment type="caution">
    <text evidence="2">The sequence shown here is derived from an EMBL/GenBank/DDBJ whole genome shotgun (WGS) entry which is preliminary data.</text>
</comment>
<dbReference type="EMBL" id="BAUT01000006">
    <property type="protein sequence ID" value="GAE25064.1"/>
    <property type="molecule type" value="Genomic_DNA"/>
</dbReference>
<dbReference type="InterPro" id="IPR027393">
    <property type="entry name" value="Virus_scaffolding_prot_C"/>
</dbReference>
<dbReference type="STRING" id="1236970.JCM9140_1034"/>
<dbReference type="InterPro" id="IPR014957">
    <property type="entry name" value="IDEAL_dom"/>
</dbReference>
<evidence type="ECO:0000313" key="2">
    <source>
        <dbReference type="EMBL" id="GAE25064.1"/>
    </source>
</evidence>
<reference evidence="2" key="1">
    <citation type="journal article" date="2014" name="Genome Announc.">
        <title>Draft Genome Sequences of Three Alkaliphilic Bacillus Strains, Bacillus wakoensis JCM 9140T, Bacillus akibai JCM 9157T, and Bacillus hemicellulosilyticus JCM 9152T.</title>
        <authorList>
            <person name="Yuki M."/>
            <person name="Oshima K."/>
            <person name="Suda W."/>
            <person name="Oshida Y."/>
            <person name="Kitamura K."/>
            <person name="Iida T."/>
            <person name="Hattori M."/>
            <person name="Ohkuma M."/>
        </authorList>
    </citation>
    <scope>NUCLEOTIDE SEQUENCE [LARGE SCALE GENOMIC DNA]</scope>
    <source>
        <strain evidence="2">JCM 9140</strain>
    </source>
</reference>
<dbReference type="Proteomes" id="UP000018890">
    <property type="component" value="Unassembled WGS sequence"/>
</dbReference>
<evidence type="ECO:0000259" key="1">
    <source>
        <dbReference type="SMART" id="SM00914"/>
    </source>
</evidence>
<evidence type="ECO:0000313" key="3">
    <source>
        <dbReference type="Proteomes" id="UP000018890"/>
    </source>
</evidence>
<dbReference type="SMART" id="SM00914">
    <property type="entry name" value="IDEAL"/>
    <property type="match status" value="1"/>
</dbReference>
<accession>W4Q116</accession>
<organism evidence="2 3">
    <name type="scientific">Halalkalibacter wakoensis JCM 9140</name>
    <dbReference type="NCBI Taxonomy" id="1236970"/>
    <lineage>
        <taxon>Bacteria</taxon>
        <taxon>Bacillati</taxon>
        <taxon>Bacillota</taxon>
        <taxon>Bacilli</taxon>
        <taxon>Bacillales</taxon>
        <taxon>Bacillaceae</taxon>
        <taxon>Halalkalibacter</taxon>
    </lineage>
</organism>
<sequence length="54" mass="6600">MAVAFQKETEWLLDRSLKSFRKERLLQEIDKALDEQDKDLFHSLVWELRHLEDV</sequence>
<feature type="domain" description="IDEAL" evidence="1">
    <location>
        <begin position="12"/>
        <end position="48"/>
    </location>
</feature>
<dbReference type="AlphaFoldDB" id="W4Q116"/>